<sequence length="219" mass="24818">MTLVDRCAVHVWKPLLHEVATGSLDTHAHEIAYAAHSHWNHFNFVHGEMTGVDRDNRCLKVGPLFDSESNDSEVLPPRNLEYDTLVLALGSRTHFFGVPGAEEHAIALDTLQQAERLRKRLLQVCLKKRAHSTNEANEAVDIAIIGGGATGVELAAELRRMEHTLKEFRVLSDTFQKGDAHRAARSEEAECCRPFRNVFPKRRAKHSKRWVLPCECRRQ</sequence>
<evidence type="ECO:0000313" key="8">
    <source>
        <dbReference type="Proteomes" id="UP001319874"/>
    </source>
</evidence>
<name>A0ABM7TSZ0_9BURK</name>
<evidence type="ECO:0000256" key="1">
    <source>
        <dbReference type="ARBA" id="ARBA00001974"/>
    </source>
</evidence>
<accession>A0ABM7TSZ0</accession>
<reference evidence="7 8" key="1">
    <citation type="journal article" date="2022" name="Front. Microbiol.">
        <title>Identification and characterization of a novel class of self-sufficient cytochrome P450 hydroxylase involved in cyclohexanecarboxylate degradation in Paraburkholderia terrae strain KU-64.</title>
        <authorList>
            <person name="Yamamoto T."/>
            <person name="Hasegawa Y."/>
            <person name="Iwaki H."/>
        </authorList>
    </citation>
    <scope>NUCLEOTIDE SEQUENCE [LARGE SCALE GENOMIC DNA]</scope>
    <source>
        <strain evidence="7 8">KU-64</strain>
    </source>
</reference>
<comment type="cofactor">
    <cofactor evidence="1">
        <name>FAD</name>
        <dbReference type="ChEBI" id="CHEBI:57692"/>
    </cofactor>
</comment>
<dbReference type="PRINTS" id="PR00368">
    <property type="entry name" value="FADPNR"/>
</dbReference>
<feature type="domain" description="FAD/NAD(P)-binding" evidence="6">
    <location>
        <begin position="3"/>
        <end position="163"/>
    </location>
</feature>
<dbReference type="PANTHER" id="PTHR42913">
    <property type="entry name" value="APOPTOSIS-INDUCING FACTOR 1"/>
    <property type="match status" value="1"/>
</dbReference>
<dbReference type="Proteomes" id="UP001319874">
    <property type="component" value="Chromosome 2"/>
</dbReference>
<dbReference type="Pfam" id="PF07992">
    <property type="entry name" value="Pyr_redox_2"/>
    <property type="match status" value="1"/>
</dbReference>
<organism evidence="7 8">
    <name type="scientific">Paraburkholderia terrae</name>
    <dbReference type="NCBI Taxonomy" id="311230"/>
    <lineage>
        <taxon>Bacteria</taxon>
        <taxon>Pseudomonadati</taxon>
        <taxon>Pseudomonadota</taxon>
        <taxon>Betaproteobacteria</taxon>
        <taxon>Burkholderiales</taxon>
        <taxon>Burkholderiaceae</taxon>
        <taxon>Paraburkholderia</taxon>
    </lineage>
</organism>
<evidence type="ECO:0000256" key="5">
    <source>
        <dbReference type="ARBA" id="ARBA00023002"/>
    </source>
</evidence>
<evidence type="ECO:0000256" key="4">
    <source>
        <dbReference type="ARBA" id="ARBA00022827"/>
    </source>
</evidence>
<dbReference type="SUPFAM" id="SSF51905">
    <property type="entry name" value="FAD/NAD(P)-binding domain"/>
    <property type="match status" value="1"/>
</dbReference>
<evidence type="ECO:0000256" key="2">
    <source>
        <dbReference type="ARBA" id="ARBA00005272"/>
    </source>
</evidence>
<evidence type="ECO:0000256" key="3">
    <source>
        <dbReference type="ARBA" id="ARBA00022630"/>
    </source>
</evidence>
<evidence type="ECO:0000259" key="6">
    <source>
        <dbReference type="Pfam" id="PF07992"/>
    </source>
</evidence>
<evidence type="ECO:0000313" key="7">
    <source>
        <dbReference type="EMBL" id="BCZ81898.1"/>
    </source>
</evidence>
<dbReference type="InterPro" id="IPR036188">
    <property type="entry name" value="FAD/NAD-bd_sf"/>
</dbReference>
<keyword evidence="4" id="KW-0274">FAD</keyword>
<proteinExistence type="inferred from homology"/>
<dbReference type="EMBL" id="AP024956">
    <property type="protein sequence ID" value="BCZ81898.1"/>
    <property type="molecule type" value="Genomic_DNA"/>
</dbReference>
<gene>
    <name evidence="7" type="ORF">PTKU64_55730</name>
</gene>
<keyword evidence="8" id="KW-1185">Reference proteome</keyword>
<dbReference type="Gene3D" id="3.50.50.100">
    <property type="match status" value="1"/>
</dbReference>
<comment type="similarity">
    <text evidence="2">Belongs to the NADH dehydrogenase family.</text>
</comment>
<dbReference type="InterPro" id="IPR051169">
    <property type="entry name" value="NADH-Q_oxidoreductase"/>
</dbReference>
<dbReference type="PANTHER" id="PTHR42913:SF3">
    <property type="entry name" value="64 KDA MITOCHONDRIAL NADH DEHYDROGENASE (EUROFUNG)"/>
    <property type="match status" value="1"/>
</dbReference>
<keyword evidence="3" id="KW-0285">Flavoprotein</keyword>
<keyword evidence="5" id="KW-0560">Oxidoreductase</keyword>
<dbReference type="InterPro" id="IPR023753">
    <property type="entry name" value="FAD/NAD-binding_dom"/>
</dbReference>
<protein>
    <recommendedName>
        <fullName evidence="6">FAD/NAD(P)-binding domain-containing protein</fullName>
    </recommendedName>
</protein>